<evidence type="ECO:0000313" key="7">
    <source>
        <dbReference type="EMBL" id="QDV32150.1"/>
    </source>
</evidence>
<evidence type="ECO:0000313" key="8">
    <source>
        <dbReference type="Proteomes" id="UP000315349"/>
    </source>
</evidence>
<evidence type="ECO:0000259" key="6">
    <source>
        <dbReference type="PROSITE" id="PS51733"/>
    </source>
</evidence>
<dbReference type="GO" id="GO:0009249">
    <property type="term" value="P:protein lipoylation"/>
    <property type="evidence" value="ECO:0007669"/>
    <property type="project" value="InterPro"/>
</dbReference>
<dbReference type="InterPro" id="IPR004143">
    <property type="entry name" value="BPL_LPL_catalytic"/>
</dbReference>
<feature type="domain" description="BPL/LPL catalytic" evidence="6">
    <location>
        <begin position="46"/>
        <end position="227"/>
    </location>
</feature>
<evidence type="ECO:0000256" key="4">
    <source>
        <dbReference type="ARBA" id="ARBA00024732"/>
    </source>
</evidence>
<dbReference type="EC" id="2.3.1.181" evidence="5"/>
<proteinExistence type="inferred from homology"/>
<dbReference type="PROSITE" id="PS51733">
    <property type="entry name" value="BPL_LPL_CATALYTIC"/>
    <property type="match status" value="1"/>
</dbReference>
<organism evidence="7 8">
    <name type="scientific">Planctopirus ephydatiae</name>
    <dbReference type="NCBI Taxonomy" id="2528019"/>
    <lineage>
        <taxon>Bacteria</taxon>
        <taxon>Pseudomonadati</taxon>
        <taxon>Planctomycetota</taxon>
        <taxon>Planctomycetia</taxon>
        <taxon>Planctomycetales</taxon>
        <taxon>Planctomycetaceae</taxon>
        <taxon>Planctopirus</taxon>
    </lineage>
</organism>
<gene>
    <name evidence="7" type="primary">lipB</name>
    <name evidence="7" type="ORF">Spb1_41000</name>
</gene>
<dbReference type="PIRSF" id="PIRSF016262">
    <property type="entry name" value="LPLase"/>
    <property type="match status" value="1"/>
</dbReference>
<evidence type="ECO:0000256" key="5">
    <source>
        <dbReference type="PIRNR" id="PIRNR016262"/>
    </source>
</evidence>
<dbReference type="InterPro" id="IPR045864">
    <property type="entry name" value="aa-tRNA-synth_II/BPL/LPL"/>
</dbReference>
<dbReference type="OrthoDB" id="9787061at2"/>
<comment type="pathway">
    <text evidence="1 5">Protein modification; protein lipoylation via endogenous pathway; protein N(6)-(lipoyl)lysine from octanoyl-[acyl-carrier-protein]: step 1/2.</text>
</comment>
<protein>
    <recommendedName>
        <fullName evidence="5">Octanoyltransferase</fullName>
        <ecNumber evidence="5">2.3.1.181</ecNumber>
    </recommendedName>
</protein>
<evidence type="ECO:0000256" key="2">
    <source>
        <dbReference type="ARBA" id="ARBA00022679"/>
    </source>
</evidence>
<comment type="similarity">
    <text evidence="5">Belongs to the LipB family.</text>
</comment>
<accession>A0A518GU79</accession>
<dbReference type="KEGG" id="peh:Spb1_41000"/>
<dbReference type="GO" id="GO:0033819">
    <property type="term" value="F:lipoyl(octanoyl) transferase activity"/>
    <property type="evidence" value="ECO:0007669"/>
    <property type="project" value="UniProtKB-EC"/>
</dbReference>
<dbReference type="PANTHER" id="PTHR10993:SF7">
    <property type="entry name" value="LIPOYLTRANSFERASE 2, MITOCHONDRIAL-RELATED"/>
    <property type="match status" value="1"/>
</dbReference>
<dbReference type="EMBL" id="CP036299">
    <property type="protein sequence ID" value="QDV32150.1"/>
    <property type="molecule type" value="Genomic_DNA"/>
</dbReference>
<dbReference type="RefSeq" id="WP_145304164.1">
    <property type="nucleotide sequence ID" value="NZ_CP036299.1"/>
</dbReference>
<keyword evidence="2 5" id="KW-0808">Transferase</keyword>
<reference evidence="7 8" key="1">
    <citation type="submission" date="2019-02" db="EMBL/GenBank/DDBJ databases">
        <title>Deep-cultivation of Planctomycetes and their phenomic and genomic characterization uncovers novel biology.</title>
        <authorList>
            <person name="Wiegand S."/>
            <person name="Jogler M."/>
            <person name="Boedeker C."/>
            <person name="Pinto D."/>
            <person name="Vollmers J."/>
            <person name="Rivas-Marin E."/>
            <person name="Kohn T."/>
            <person name="Peeters S.H."/>
            <person name="Heuer A."/>
            <person name="Rast P."/>
            <person name="Oberbeckmann S."/>
            <person name="Bunk B."/>
            <person name="Jeske O."/>
            <person name="Meyerdierks A."/>
            <person name="Storesund J.E."/>
            <person name="Kallscheuer N."/>
            <person name="Luecker S."/>
            <person name="Lage O.M."/>
            <person name="Pohl T."/>
            <person name="Merkel B.J."/>
            <person name="Hornburger P."/>
            <person name="Mueller R.-W."/>
            <person name="Bruemmer F."/>
            <person name="Labrenz M."/>
            <person name="Spormann A.M."/>
            <person name="Op den Camp H."/>
            <person name="Overmann J."/>
            <person name="Amann R."/>
            <person name="Jetten M.S.M."/>
            <person name="Mascher T."/>
            <person name="Medema M.H."/>
            <person name="Devos D.P."/>
            <person name="Kaster A.-K."/>
            <person name="Ovreas L."/>
            <person name="Rohde M."/>
            <person name="Galperin M.Y."/>
            <person name="Jogler C."/>
        </authorList>
    </citation>
    <scope>NUCLEOTIDE SEQUENCE [LARGE SCALE GENOMIC DNA]</scope>
    <source>
        <strain evidence="7 8">Spb1</strain>
    </source>
</reference>
<name>A0A518GU79_9PLAN</name>
<evidence type="ECO:0000256" key="1">
    <source>
        <dbReference type="ARBA" id="ARBA00004821"/>
    </source>
</evidence>
<sequence>MPTPPPNWSQIARSSSALHFHLLGMVDFDSGQRLQEQLLEELLARDDTKGYALFCEHPATVTIGRQGSRADLLAEPVDFTSREMPTQWLNRPGGTWVHTPGQLAAYVLLPIDRKGWSLLEYRTRLETALVGLATEFKAPALSHPESPGLAGRCGQFAFIGTGCRRGITHQGMFINVSIPPPALRLVDWGTHDGRVSTLAAHRRAPTALSSVREAFVRHLAAALDYPRYHLTTGHPSLRRTVRKIYVFTQPAAHSA</sequence>
<dbReference type="InterPro" id="IPR000544">
    <property type="entry name" value="Octanoyltransferase"/>
</dbReference>
<keyword evidence="8" id="KW-1185">Reference proteome</keyword>
<keyword evidence="3 5" id="KW-0012">Acyltransferase</keyword>
<dbReference type="AlphaFoldDB" id="A0A518GU79"/>
<comment type="function">
    <text evidence="4 5">Catalyzes the transfer of endogenously produced octanoic acid from octanoyl-acyl-carrier-protein onto the lipoyl domains of lipoate-dependent enzymes. Lipoyl-ACP can also act as a substrate although octanoyl-ACP is likely to be the physiological substrate.</text>
</comment>
<comment type="catalytic activity">
    <reaction evidence="5">
        <text>octanoyl-[ACP] + L-lysyl-[protein] = N(6)-octanoyl-L-lysyl-[protein] + holo-[ACP] + H(+)</text>
        <dbReference type="Rhea" id="RHEA:17665"/>
        <dbReference type="Rhea" id="RHEA-COMP:9636"/>
        <dbReference type="Rhea" id="RHEA-COMP:9685"/>
        <dbReference type="Rhea" id="RHEA-COMP:9752"/>
        <dbReference type="Rhea" id="RHEA-COMP:9928"/>
        <dbReference type="ChEBI" id="CHEBI:15378"/>
        <dbReference type="ChEBI" id="CHEBI:29969"/>
        <dbReference type="ChEBI" id="CHEBI:64479"/>
        <dbReference type="ChEBI" id="CHEBI:78463"/>
        <dbReference type="ChEBI" id="CHEBI:78809"/>
        <dbReference type="EC" id="2.3.1.181"/>
    </reaction>
</comment>
<evidence type="ECO:0000256" key="3">
    <source>
        <dbReference type="ARBA" id="ARBA00023315"/>
    </source>
</evidence>
<dbReference type="Pfam" id="PF21948">
    <property type="entry name" value="LplA-B_cat"/>
    <property type="match status" value="1"/>
</dbReference>
<dbReference type="Proteomes" id="UP000315349">
    <property type="component" value="Chromosome"/>
</dbReference>
<dbReference type="SUPFAM" id="SSF55681">
    <property type="entry name" value="Class II aaRS and biotin synthetases"/>
    <property type="match status" value="1"/>
</dbReference>
<dbReference type="UniPathway" id="UPA00538">
    <property type="reaction ID" value="UER00592"/>
</dbReference>
<dbReference type="PANTHER" id="PTHR10993">
    <property type="entry name" value="OCTANOYLTRANSFERASE"/>
    <property type="match status" value="1"/>
</dbReference>
<dbReference type="Gene3D" id="3.30.930.10">
    <property type="entry name" value="Bira Bifunctional Protein, Domain 2"/>
    <property type="match status" value="1"/>
</dbReference>